<organism evidence="1 2">
    <name type="scientific">Funneliformis geosporum</name>
    <dbReference type="NCBI Taxonomy" id="1117311"/>
    <lineage>
        <taxon>Eukaryota</taxon>
        <taxon>Fungi</taxon>
        <taxon>Fungi incertae sedis</taxon>
        <taxon>Mucoromycota</taxon>
        <taxon>Glomeromycotina</taxon>
        <taxon>Glomeromycetes</taxon>
        <taxon>Glomerales</taxon>
        <taxon>Glomeraceae</taxon>
        <taxon>Funneliformis</taxon>
    </lineage>
</organism>
<comment type="caution">
    <text evidence="1">The sequence shown here is derived from an EMBL/GenBank/DDBJ whole genome shotgun (WGS) entry which is preliminary data.</text>
</comment>
<dbReference type="Proteomes" id="UP001153678">
    <property type="component" value="Unassembled WGS sequence"/>
</dbReference>
<name>A0A9W4SCP7_9GLOM</name>
<evidence type="ECO:0000313" key="2">
    <source>
        <dbReference type="Proteomes" id="UP001153678"/>
    </source>
</evidence>
<dbReference type="OrthoDB" id="2313463at2759"/>
<sequence length="167" mass="18792">MSSRGYSKSELRNLLNNLDDSKISAIPYDNPHTVADRARKARIQLLNGMGLLKWNIESEAKILFLDNNPKLINSATKFVWDSKLTHPQRQEFENLAKNANMINRNIRQSIEDTHNRVSQMDSPQVGNNPLENDFYNGTKFGNNGFEFLLPIGSLGNSGWLDDGGTGL</sequence>
<accession>A0A9W4SCP7</accession>
<proteinExistence type="predicted"/>
<dbReference type="EMBL" id="CAMKVN010000098">
    <property type="protein sequence ID" value="CAI2163557.1"/>
    <property type="molecule type" value="Genomic_DNA"/>
</dbReference>
<gene>
    <name evidence="1" type="ORF">FWILDA_LOCUS1127</name>
</gene>
<protein>
    <submittedName>
        <fullName evidence="1">6856_t:CDS:1</fullName>
    </submittedName>
</protein>
<reference evidence="1" key="1">
    <citation type="submission" date="2022-08" db="EMBL/GenBank/DDBJ databases">
        <authorList>
            <person name="Kallberg Y."/>
            <person name="Tangrot J."/>
            <person name="Rosling A."/>
        </authorList>
    </citation>
    <scope>NUCLEOTIDE SEQUENCE</scope>
    <source>
        <strain evidence="1">Wild A</strain>
    </source>
</reference>
<dbReference type="AlphaFoldDB" id="A0A9W4SCP7"/>
<keyword evidence="2" id="KW-1185">Reference proteome</keyword>
<evidence type="ECO:0000313" key="1">
    <source>
        <dbReference type="EMBL" id="CAI2163557.1"/>
    </source>
</evidence>